<protein>
    <recommendedName>
        <fullName evidence="3">Photosynthesis system II assembly factor Ycf48/Hcf136-like domain-containing protein</fullName>
    </recommendedName>
</protein>
<accession>A0AA35XKK8</accession>
<name>A0AA35XKK8_GEOBA</name>
<gene>
    <name evidence="1" type="ORF">GBAR_LOCUS30611</name>
</gene>
<dbReference type="GO" id="GO:0010411">
    <property type="term" value="P:xyloglucan metabolic process"/>
    <property type="evidence" value="ECO:0007669"/>
    <property type="project" value="TreeGrafter"/>
</dbReference>
<comment type="caution">
    <text evidence="1">The sequence shown here is derived from an EMBL/GenBank/DDBJ whole genome shotgun (WGS) entry which is preliminary data.</text>
</comment>
<dbReference type="AlphaFoldDB" id="A0AA35XKK8"/>
<dbReference type="PANTHER" id="PTHR43739:SF5">
    <property type="entry name" value="EXO-ALPHA-SIALIDASE"/>
    <property type="match status" value="1"/>
</dbReference>
<sequence length="329" mass="35549">MADGITILVGTAGQGVMRSVDSGQSWRRVGITQGIHSDAVVRCLTPVPGSDSAVLAGCDRGIIRSDDNGDSWHRVNTIMNDTAVWAIAFDPSNPQVGFAGTGTPNPCRIYRTRDGGQSWELRPVEVAAECPAVGVPRVTGIAIDPTNGNSVWVGIEVDGLRHSADGGDTWETIDHHAIPNMDIHNVTVTAGPPHRVVVMVNDDVFLSDDDGGSWRNLDVRQNFPLGYPRGIKVKADDPQTIYTTFGDTTPGSTGVIMRSQDSGANWESLNLPVEPNTAMWVVNSQRQNPDFLLAGSRYGYLYQSDNAGASWTKLDREFSEISSVAWFPN</sequence>
<evidence type="ECO:0000313" key="1">
    <source>
        <dbReference type="EMBL" id="CAI8056171.1"/>
    </source>
</evidence>
<organism evidence="1 2">
    <name type="scientific">Geodia barretti</name>
    <name type="common">Barrett's horny sponge</name>
    <dbReference type="NCBI Taxonomy" id="519541"/>
    <lineage>
        <taxon>Eukaryota</taxon>
        <taxon>Metazoa</taxon>
        <taxon>Porifera</taxon>
        <taxon>Demospongiae</taxon>
        <taxon>Heteroscleromorpha</taxon>
        <taxon>Tetractinellida</taxon>
        <taxon>Astrophorina</taxon>
        <taxon>Geodiidae</taxon>
        <taxon>Geodia</taxon>
    </lineage>
</organism>
<dbReference type="InterPro" id="IPR052025">
    <property type="entry name" value="Xyloglucanase_GH74"/>
</dbReference>
<evidence type="ECO:0008006" key="3">
    <source>
        <dbReference type="Google" id="ProtNLM"/>
    </source>
</evidence>
<dbReference type="SUPFAM" id="SSF110296">
    <property type="entry name" value="Oligoxyloglucan reducing end-specific cellobiohydrolase"/>
    <property type="match status" value="1"/>
</dbReference>
<evidence type="ECO:0000313" key="2">
    <source>
        <dbReference type="Proteomes" id="UP001174909"/>
    </source>
</evidence>
<dbReference type="Gene3D" id="2.130.10.10">
    <property type="entry name" value="YVTN repeat-like/Quinoprotein amine dehydrogenase"/>
    <property type="match status" value="2"/>
</dbReference>
<reference evidence="1" key="1">
    <citation type="submission" date="2023-03" db="EMBL/GenBank/DDBJ databases">
        <authorList>
            <person name="Steffen K."/>
            <person name="Cardenas P."/>
        </authorList>
    </citation>
    <scope>NUCLEOTIDE SEQUENCE</scope>
</reference>
<dbReference type="InterPro" id="IPR015943">
    <property type="entry name" value="WD40/YVTN_repeat-like_dom_sf"/>
</dbReference>
<proteinExistence type="predicted"/>
<keyword evidence="2" id="KW-1185">Reference proteome</keyword>
<dbReference type="EMBL" id="CASHTH010004334">
    <property type="protein sequence ID" value="CAI8056171.1"/>
    <property type="molecule type" value="Genomic_DNA"/>
</dbReference>
<dbReference type="Proteomes" id="UP001174909">
    <property type="component" value="Unassembled WGS sequence"/>
</dbReference>
<dbReference type="PANTHER" id="PTHR43739">
    <property type="entry name" value="XYLOGLUCANASE (EUROFUNG)"/>
    <property type="match status" value="1"/>
</dbReference>